<evidence type="ECO:0000313" key="2">
    <source>
        <dbReference type="Proteomes" id="UP000054217"/>
    </source>
</evidence>
<name>A0A0C3P1T5_PISTI</name>
<reference evidence="1 2" key="1">
    <citation type="submission" date="2014-04" db="EMBL/GenBank/DDBJ databases">
        <authorList>
            <consortium name="DOE Joint Genome Institute"/>
            <person name="Kuo A."/>
            <person name="Kohler A."/>
            <person name="Costa M.D."/>
            <person name="Nagy L.G."/>
            <person name="Floudas D."/>
            <person name="Copeland A."/>
            <person name="Barry K.W."/>
            <person name="Cichocki N."/>
            <person name="Veneault-Fourrey C."/>
            <person name="LaButti K."/>
            <person name="Lindquist E.A."/>
            <person name="Lipzen A."/>
            <person name="Lundell T."/>
            <person name="Morin E."/>
            <person name="Murat C."/>
            <person name="Sun H."/>
            <person name="Tunlid A."/>
            <person name="Henrissat B."/>
            <person name="Grigoriev I.V."/>
            <person name="Hibbett D.S."/>
            <person name="Martin F."/>
            <person name="Nordberg H.P."/>
            <person name="Cantor M.N."/>
            <person name="Hua S.X."/>
        </authorList>
    </citation>
    <scope>NUCLEOTIDE SEQUENCE [LARGE SCALE GENOMIC DNA]</scope>
    <source>
        <strain evidence="1 2">Marx 270</strain>
    </source>
</reference>
<accession>A0A0C3P1T5</accession>
<evidence type="ECO:0000313" key="1">
    <source>
        <dbReference type="EMBL" id="KIO07020.1"/>
    </source>
</evidence>
<sequence length="70" mass="8103">MIPALPDRPFPTIHVVVSCDVRSRLSQSCIFLFFIQTFRIFGHLHWKTEEESIVFIGDRNDVGDHFISSP</sequence>
<proteinExistence type="predicted"/>
<dbReference type="EMBL" id="KN831961">
    <property type="protein sequence ID" value="KIO07020.1"/>
    <property type="molecule type" value="Genomic_DNA"/>
</dbReference>
<keyword evidence="2" id="KW-1185">Reference proteome</keyword>
<dbReference type="Proteomes" id="UP000054217">
    <property type="component" value="Unassembled WGS sequence"/>
</dbReference>
<organism evidence="1 2">
    <name type="scientific">Pisolithus tinctorius Marx 270</name>
    <dbReference type="NCBI Taxonomy" id="870435"/>
    <lineage>
        <taxon>Eukaryota</taxon>
        <taxon>Fungi</taxon>
        <taxon>Dikarya</taxon>
        <taxon>Basidiomycota</taxon>
        <taxon>Agaricomycotina</taxon>
        <taxon>Agaricomycetes</taxon>
        <taxon>Agaricomycetidae</taxon>
        <taxon>Boletales</taxon>
        <taxon>Sclerodermatineae</taxon>
        <taxon>Pisolithaceae</taxon>
        <taxon>Pisolithus</taxon>
    </lineage>
</organism>
<dbReference type="HOGENOM" id="CLU_2758803_0_0_1"/>
<dbReference type="InParanoid" id="A0A0C3P1T5"/>
<reference evidence="2" key="2">
    <citation type="submission" date="2015-01" db="EMBL/GenBank/DDBJ databases">
        <title>Evolutionary Origins and Diversification of the Mycorrhizal Mutualists.</title>
        <authorList>
            <consortium name="DOE Joint Genome Institute"/>
            <consortium name="Mycorrhizal Genomics Consortium"/>
            <person name="Kohler A."/>
            <person name="Kuo A."/>
            <person name="Nagy L.G."/>
            <person name="Floudas D."/>
            <person name="Copeland A."/>
            <person name="Barry K.W."/>
            <person name="Cichocki N."/>
            <person name="Veneault-Fourrey C."/>
            <person name="LaButti K."/>
            <person name="Lindquist E.A."/>
            <person name="Lipzen A."/>
            <person name="Lundell T."/>
            <person name="Morin E."/>
            <person name="Murat C."/>
            <person name="Riley R."/>
            <person name="Ohm R."/>
            <person name="Sun H."/>
            <person name="Tunlid A."/>
            <person name="Henrissat B."/>
            <person name="Grigoriev I.V."/>
            <person name="Hibbett D.S."/>
            <person name="Martin F."/>
        </authorList>
    </citation>
    <scope>NUCLEOTIDE SEQUENCE [LARGE SCALE GENOMIC DNA]</scope>
    <source>
        <strain evidence="2">Marx 270</strain>
    </source>
</reference>
<protein>
    <submittedName>
        <fullName evidence="1">Uncharacterized protein</fullName>
    </submittedName>
</protein>
<dbReference type="AlphaFoldDB" id="A0A0C3P1T5"/>
<gene>
    <name evidence="1" type="ORF">M404DRAFT_425804</name>
</gene>